<organism evidence="13 14">
    <name type="scientific">Billgrantia bachuensis</name>
    <dbReference type="NCBI Taxonomy" id="2717286"/>
    <lineage>
        <taxon>Bacteria</taxon>
        <taxon>Pseudomonadati</taxon>
        <taxon>Pseudomonadota</taxon>
        <taxon>Gammaproteobacteria</taxon>
        <taxon>Oceanospirillales</taxon>
        <taxon>Halomonadaceae</taxon>
        <taxon>Billgrantia</taxon>
    </lineage>
</organism>
<dbReference type="InterPro" id="IPR003660">
    <property type="entry name" value="HAMP_dom"/>
</dbReference>
<keyword evidence="4" id="KW-1003">Cell membrane</keyword>
<evidence type="ECO:0000313" key="13">
    <source>
        <dbReference type="EMBL" id="NIC07620.1"/>
    </source>
</evidence>
<dbReference type="Gene3D" id="1.10.287.130">
    <property type="match status" value="1"/>
</dbReference>
<dbReference type="Proteomes" id="UP001318321">
    <property type="component" value="Unassembled WGS sequence"/>
</dbReference>
<proteinExistence type="predicted"/>
<dbReference type="Pfam" id="PF00512">
    <property type="entry name" value="HisKA"/>
    <property type="match status" value="1"/>
</dbReference>
<dbReference type="EMBL" id="JAAQTO010000055">
    <property type="protein sequence ID" value="NIC07620.1"/>
    <property type="molecule type" value="Genomic_DNA"/>
</dbReference>
<keyword evidence="9" id="KW-0067">ATP-binding</keyword>
<keyword evidence="5" id="KW-0597">Phosphoprotein</keyword>
<evidence type="ECO:0000256" key="1">
    <source>
        <dbReference type="ARBA" id="ARBA00000085"/>
    </source>
</evidence>
<dbReference type="PROSITE" id="PS50109">
    <property type="entry name" value="HIS_KIN"/>
    <property type="match status" value="1"/>
</dbReference>
<dbReference type="PRINTS" id="PR00344">
    <property type="entry name" value="BCTRLSENSOR"/>
</dbReference>
<dbReference type="Pfam" id="PF00672">
    <property type="entry name" value="HAMP"/>
    <property type="match status" value="1"/>
</dbReference>
<dbReference type="PANTHER" id="PTHR44936:SF10">
    <property type="entry name" value="SENSOR PROTEIN RSTB"/>
    <property type="match status" value="1"/>
</dbReference>
<keyword evidence="14" id="KW-1185">Reference proteome</keyword>
<comment type="caution">
    <text evidence="13">The sequence shown here is derived from an EMBL/GenBank/DDBJ whole genome shotgun (WGS) entry which is preliminary data.</text>
</comment>
<dbReference type="PROSITE" id="PS50885">
    <property type="entry name" value="HAMP"/>
    <property type="match status" value="1"/>
</dbReference>
<evidence type="ECO:0000259" key="11">
    <source>
        <dbReference type="PROSITE" id="PS50109"/>
    </source>
</evidence>
<dbReference type="PANTHER" id="PTHR44936">
    <property type="entry name" value="SENSOR PROTEIN CREC"/>
    <property type="match status" value="1"/>
</dbReference>
<dbReference type="InterPro" id="IPR005467">
    <property type="entry name" value="His_kinase_dom"/>
</dbReference>
<dbReference type="RefSeq" id="WP_167119068.1">
    <property type="nucleotide sequence ID" value="NZ_JAAQTO010000055.1"/>
</dbReference>
<name>A0ABX0PWG3_9GAMM</name>
<feature type="domain" description="Histidine kinase" evidence="11">
    <location>
        <begin position="319"/>
        <end position="534"/>
    </location>
</feature>
<evidence type="ECO:0000313" key="14">
    <source>
        <dbReference type="Proteomes" id="UP001318321"/>
    </source>
</evidence>
<evidence type="ECO:0000256" key="4">
    <source>
        <dbReference type="ARBA" id="ARBA00022475"/>
    </source>
</evidence>
<evidence type="ECO:0000259" key="12">
    <source>
        <dbReference type="PROSITE" id="PS50885"/>
    </source>
</evidence>
<reference evidence="13 14" key="1">
    <citation type="submission" date="2020-03" db="EMBL/GenBank/DDBJ databases">
        <title>Identification of Halomonas strains.</title>
        <authorList>
            <person name="Xiao Z."/>
            <person name="Dong F."/>
            <person name="Wang Z."/>
            <person name="Zhao J.-Y."/>
        </authorList>
    </citation>
    <scope>NUCLEOTIDE SEQUENCE [LARGE SCALE GENOMIC DNA]</scope>
    <source>
        <strain evidence="13 14">DX6</strain>
    </source>
</reference>
<dbReference type="InterPro" id="IPR036890">
    <property type="entry name" value="HATPase_C_sf"/>
</dbReference>
<evidence type="ECO:0000256" key="6">
    <source>
        <dbReference type="ARBA" id="ARBA00022679"/>
    </source>
</evidence>
<dbReference type="InterPro" id="IPR003594">
    <property type="entry name" value="HATPase_dom"/>
</dbReference>
<feature type="domain" description="HAMP" evidence="12">
    <location>
        <begin position="259"/>
        <end position="311"/>
    </location>
</feature>
<dbReference type="SUPFAM" id="SSF55874">
    <property type="entry name" value="ATPase domain of HSP90 chaperone/DNA topoisomerase II/histidine kinase"/>
    <property type="match status" value="1"/>
</dbReference>
<comment type="catalytic activity">
    <reaction evidence="1">
        <text>ATP + protein L-histidine = ADP + protein N-phospho-L-histidine.</text>
        <dbReference type="EC" id="2.7.13.3"/>
    </reaction>
</comment>
<evidence type="ECO:0000256" key="2">
    <source>
        <dbReference type="ARBA" id="ARBA00004651"/>
    </source>
</evidence>
<keyword evidence="6" id="KW-0808">Transferase</keyword>
<dbReference type="InterPro" id="IPR050980">
    <property type="entry name" value="2C_sensor_his_kinase"/>
</dbReference>
<evidence type="ECO:0000256" key="5">
    <source>
        <dbReference type="ARBA" id="ARBA00022553"/>
    </source>
</evidence>
<dbReference type="InterPro" id="IPR003661">
    <property type="entry name" value="HisK_dim/P_dom"/>
</dbReference>
<sequence>MQRLLADGSFLRVYLALALALLLTFCLALMGLALVDRVRIEQYREQLAEAPLQLLTWRVAALPAHERGSWLTQQSDLLNIRLSLREPEDTELGWFDRRRLERGRVLVKVHEEEGWRLYRRLPREERILEARLSGLNERQLRGLAQMLGDWLAEVDGDRRRRRLEGVASDALPVRLNDLAPEGLDSHQLTRLRDGELVIRLMPGHWALTIHLAVPAADDSRQWLSIGPVSALEPTPISLLLLVLVIMLGVLAAIIYLIVRGVEARLARLELAAGRIASGRLDTRVKVDAGGFIGRVGMAFNAMAAQVQSLLRSQQEMIRAVSHELRTPVARIRFAMQMVEDMTDDPAVHRQLHGIDSDIEELDQLIDEILTYARLDSGIVNGAELERTQVDCRAIAERVIETLTPLHAHLRLELAPGPEVEVQADPRYLQRALQNLVANACRHARSRVLVRLSLESRLVRLDIEDDGPGVPAGERQAIFKPFARLDDSRTRRSGGYGLGLSIVQKIMTWHGGSVVVDDSQELGGARFSLLLPRGLPASKAKLPVKPA</sequence>
<dbReference type="Pfam" id="PF02518">
    <property type="entry name" value="HATPase_c"/>
    <property type="match status" value="1"/>
</dbReference>
<gene>
    <name evidence="13" type="ORF">HBJ55_19510</name>
</gene>
<dbReference type="Gene3D" id="3.30.565.10">
    <property type="entry name" value="Histidine kinase-like ATPase, C-terminal domain"/>
    <property type="match status" value="1"/>
</dbReference>
<dbReference type="EC" id="2.7.13.3" evidence="3"/>
<dbReference type="InterPro" id="IPR004358">
    <property type="entry name" value="Sig_transdc_His_kin-like_C"/>
</dbReference>
<protein>
    <recommendedName>
        <fullName evidence="3">histidine kinase</fullName>
        <ecNumber evidence="3">2.7.13.3</ecNumber>
    </recommendedName>
</protein>
<evidence type="ECO:0000256" key="3">
    <source>
        <dbReference type="ARBA" id="ARBA00012438"/>
    </source>
</evidence>
<keyword evidence="7" id="KW-0547">Nucleotide-binding</keyword>
<evidence type="ECO:0000256" key="8">
    <source>
        <dbReference type="ARBA" id="ARBA00022777"/>
    </source>
</evidence>
<keyword evidence="8" id="KW-0418">Kinase</keyword>
<evidence type="ECO:0000256" key="10">
    <source>
        <dbReference type="SAM" id="Phobius"/>
    </source>
</evidence>
<dbReference type="SMART" id="SM00387">
    <property type="entry name" value="HATPase_c"/>
    <property type="match status" value="1"/>
</dbReference>
<keyword evidence="10" id="KW-0472">Membrane</keyword>
<feature type="transmembrane region" description="Helical" evidence="10">
    <location>
        <begin position="236"/>
        <end position="258"/>
    </location>
</feature>
<dbReference type="SMART" id="SM00388">
    <property type="entry name" value="HisKA"/>
    <property type="match status" value="1"/>
</dbReference>
<dbReference type="Gene3D" id="6.10.340.10">
    <property type="match status" value="1"/>
</dbReference>
<evidence type="ECO:0000256" key="9">
    <source>
        <dbReference type="ARBA" id="ARBA00022840"/>
    </source>
</evidence>
<dbReference type="InterPro" id="IPR036097">
    <property type="entry name" value="HisK_dim/P_sf"/>
</dbReference>
<feature type="transmembrane region" description="Helical" evidence="10">
    <location>
        <begin position="12"/>
        <end position="35"/>
    </location>
</feature>
<accession>A0ABX0PWG3</accession>
<evidence type="ECO:0000256" key="7">
    <source>
        <dbReference type="ARBA" id="ARBA00022741"/>
    </source>
</evidence>
<keyword evidence="10" id="KW-0812">Transmembrane</keyword>
<dbReference type="SMART" id="SM00304">
    <property type="entry name" value="HAMP"/>
    <property type="match status" value="1"/>
</dbReference>
<comment type="subcellular location">
    <subcellularLocation>
        <location evidence="2">Cell membrane</location>
        <topology evidence="2">Multi-pass membrane protein</topology>
    </subcellularLocation>
</comment>
<dbReference type="CDD" id="cd06225">
    <property type="entry name" value="HAMP"/>
    <property type="match status" value="1"/>
</dbReference>
<dbReference type="SUPFAM" id="SSF47384">
    <property type="entry name" value="Homodimeric domain of signal transducing histidine kinase"/>
    <property type="match status" value="1"/>
</dbReference>
<dbReference type="CDD" id="cd00082">
    <property type="entry name" value="HisKA"/>
    <property type="match status" value="1"/>
</dbReference>
<keyword evidence="10" id="KW-1133">Transmembrane helix</keyword>